<dbReference type="InterPro" id="IPR004482">
    <property type="entry name" value="Mg_chelat-rel"/>
</dbReference>
<proteinExistence type="inferred from homology"/>
<dbReference type="SUPFAM" id="SSF54211">
    <property type="entry name" value="Ribosomal protein S5 domain 2-like"/>
    <property type="match status" value="1"/>
</dbReference>
<keyword evidence="2" id="KW-0547">Nucleotide-binding</keyword>
<dbReference type="InterPro" id="IPR025158">
    <property type="entry name" value="Mg_chelat-rel_C"/>
</dbReference>
<dbReference type="InterPro" id="IPR014721">
    <property type="entry name" value="Ribsml_uS5_D2-typ_fold_subgr"/>
</dbReference>
<dbReference type="PANTHER" id="PTHR32039">
    <property type="entry name" value="MAGNESIUM-CHELATASE SUBUNIT CHLI"/>
    <property type="match status" value="1"/>
</dbReference>
<keyword evidence="6" id="KW-1185">Reference proteome</keyword>
<dbReference type="InterPro" id="IPR027417">
    <property type="entry name" value="P-loop_NTPase"/>
</dbReference>
<reference evidence="5 6" key="1">
    <citation type="submission" date="2023-07" db="EMBL/GenBank/DDBJ databases">
        <title>Sequencing the genomes of 1000 actinobacteria strains.</title>
        <authorList>
            <person name="Klenk H.-P."/>
        </authorList>
    </citation>
    <scope>NUCLEOTIDE SEQUENCE [LARGE SCALE GENOMIC DNA]</scope>
    <source>
        <strain evidence="5 6">DSM 17163</strain>
    </source>
</reference>
<dbReference type="NCBIfam" id="TIGR00368">
    <property type="entry name" value="YifB family Mg chelatase-like AAA ATPase"/>
    <property type="match status" value="1"/>
</dbReference>
<dbReference type="InterPro" id="IPR001208">
    <property type="entry name" value="MCM_dom"/>
</dbReference>
<keyword evidence="3" id="KW-0067">ATP-binding</keyword>
<dbReference type="Pfam" id="PF01078">
    <property type="entry name" value="Mg_chelatase"/>
    <property type="match status" value="1"/>
</dbReference>
<evidence type="ECO:0000256" key="2">
    <source>
        <dbReference type="ARBA" id="ARBA00022741"/>
    </source>
</evidence>
<comment type="caution">
    <text evidence="5">The sequence shown here is derived from an EMBL/GenBank/DDBJ whole genome shotgun (WGS) entry which is preliminary data.</text>
</comment>
<sequence>MSASARAVAGIVGRAHTMSLLGLSAVPIVVEAVQLNGLPSSTIVGLPDTALNEARERLRAGFHAISVPWPNRRLTVNLSPADVSKSGTGFDLAIAVAILGTMGFRSPGEAVVIGELGLDGSVRPVRGILPALMAARERGIHSAIVPLANEAEGKLVEGVRVIAVEHLGQVAQMCGVECSYTLAKRHEHDEHVRPEPEPGDLADIYGQEEAIAGLEVAAAGGHHMLMVGAPGIGKSMLAQRMPGILPELTQSAAMEVAAISSLVGKRLATLPTRPPFAAPHHTASAAAMVGGGSGIPRPGAITMAHRGVLFCDEFPEFAPRVIQTLREPMESGVIELARSKAVVRFPAQFQLIAAANPCRCGNILDWPSRCMCSSRDNRMYQSSLGGPVRDRIDIHTVLRRPSKADLRRGTTIESAVVFDRVSAARERQVHRLAETGADNNAQIPGRWLRANTPLSDNATKAFENAIARGDLSLRGFDRILRVGWSLADLAGHDHPSDEDLAFAFALRGGAVT</sequence>
<dbReference type="Gene3D" id="3.30.230.10">
    <property type="match status" value="1"/>
</dbReference>
<organism evidence="5 6">
    <name type="scientific">Trueperella bonasi</name>
    <dbReference type="NCBI Taxonomy" id="312286"/>
    <lineage>
        <taxon>Bacteria</taxon>
        <taxon>Bacillati</taxon>
        <taxon>Actinomycetota</taxon>
        <taxon>Actinomycetes</taxon>
        <taxon>Actinomycetales</taxon>
        <taxon>Actinomycetaceae</taxon>
        <taxon>Trueperella</taxon>
    </lineage>
</organism>
<evidence type="ECO:0000256" key="1">
    <source>
        <dbReference type="ARBA" id="ARBA00006354"/>
    </source>
</evidence>
<dbReference type="InterPro" id="IPR003593">
    <property type="entry name" value="AAA+_ATPase"/>
</dbReference>
<protein>
    <submittedName>
        <fullName evidence="5">Magnesium chelatase family protein</fullName>
    </submittedName>
</protein>
<evidence type="ECO:0000313" key="6">
    <source>
        <dbReference type="Proteomes" id="UP001243212"/>
    </source>
</evidence>
<dbReference type="InterPro" id="IPR000523">
    <property type="entry name" value="Mg_chelatse_chII-like_cat_dom"/>
</dbReference>
<dbReference type="PROSITE" id="PS50051">
    <property type="entry name" value="MCM_2"/>
    <property type="match status" value="1"/>
</dbReference>
<dbReference type="EMBL" id="JAUSQX010000001">
    <property type="protein sequence ID" value="MDP9806937.1"/>
    <property type="molecule type" value="Genomic_DNA"/>
</dbReference>
<gene>
    <name evidence="5" type="ORF">J2S70_001519</name>
</gene>
<dbReference type="Pfam" id="PF13541">
    <property type="entry name" value="ChlI"/>
    <property type="match status" value="1"/>
</dbReference>
<dbReference type="SMART" id="SM00382">
    <property type="entry name" value="AAA"/>
    <property type="match status" value="1"/>
</dbReference>
<dbReference type="InterPro" id="IPR045006">
    <property type="entry name" value="CHLI-like"/>
</dbReference>
<dbReference type="Proteomes" id="UP001243212">
    <property type="component" value="Unassembled WGS sequence"/>
</dbReference>
<dbReference type="Pfam" id="PF13335">
    <property type="entry name" value="Mg_chelatase_C"/>
    <property type="match status" value="1"/>
</dbReference>
<evidence type="ECO:0000313" key="5">
    <source>
        <dbReference type="EMBL" id="MDP9806937.1"/>
    </source>
</evidence>
<name>A0ABT9NIB8_9ACTO</name>
<dbReference type="PANTHER" id="PTHR32039:SF7">
    <property type="entry name" value="COMPETENCE PROTEIN COMM"/>
    <property type="match status" value="1"/>
</dbReference>
<dbReference type="PRINTS" id="PR01657">
    <property type="entry name" value="MCMFAMILY"/>
</dbReference>
<dbReference type="SUPFAM" id="SSF52540">
    <property type="entry name" value="P-loop containing nucleoside triphosphate hydrolases"/>
    <property type="match status" value="1"/>
</dbReference>
<feature type="domain" description="MCM C-terminal AAA(+) ATPase" evidence="4">
    <location>
        <begin position="299"/>
        <end position="357"/>
    </location>
</feature>
<accession>A0ABT9NIB8</accession>
<evidence type="ECO:0000256" key="3">
    <source>
        <dbReference type="ARBA" id="ARBA00022840"/>
    </source>
</evidence>
<dbReference type="RefSeq" id="WP_307683120.1">
    <property type="nucleotide sequence ID" value="NZ_JAUSQX010000001.1"/>
</dbReference>
<dbReference type="InterPro" id="IPR020568">
    <property type="entry name" value="Ribosomal_Su5_D2-typ_SF"/>
</dbReference>
<dbReference type="Gene3D" id="3.40.50.300">
    <property type="entry name" value="P-loop containing nucleotide triphosphate hydrolases"/>
    <property type="match status" value="1"/>
</dbReference>
<comment type="similarity">
    <text evidence="1">Belongs to the Mg-chelatase subunits D/I family. ComM subfamily.</text>
</comment>
<evidence type="ECO:0000259" key="4">
    <source>
        <dbReference type="PROSITE" id="PS50051"/>
    </source>
</evidence>